<gene>
    <name evidence="2" type="ORF">QJ048_09520</name>
</gene>
<dbReference type="Proteomes" id="UP001226434">
    <property type="component" value="Unassembled WGS sequence"/>
</dbReference>
<dbReference type="RefSeq" id="WP_282334110.1">
    <property type="nucleotide sequence ID" value="NZ_JASBRG010000005.1"/>
</dbReference>
<sequence>MKKLSQIKIGKWPLYNYLKVAGMFGGLIIGGIGWHLTDEFSDWYNIMAFGGLLMFIGSIFWAAQKPGNAPGNSDR</sequence>
<accession>A0ABT6RC82</accession>
<comment type="caution">
    <text evidence="2">The sequence shown here is derived from an EMBL/GenBank/DDBJ whole genome shotgun (WGS) entry which is preliminary data.</text>
</comment>
<feature type="transmembrane region" description="Helical" evidence="1">
    <location>
        <begin position="43"/>
        <end position="63"/>
    </location>
</feature>
<keyword evidence="3" id="KW-1185">Reference proteome</keyword>
<keyword evidence="1" id="KW-0812">Transmembrane</keyword>
<name>A0ABT6RC82_9BACT</name>
<reference evidence="2 3" key="1">
    <citation type="submission" date="2023-05" db="EMBL/GenBank/DDBJ databases">
        <title>Genome sequence of Pinibacter sp. MAH-24.</title>
        <authorList>
            <person name="Huq M.A."/>
        </authorList>
    </citation>
    <scope>NUCLEOTIDE SEQUENCE [LARGE SCALE GENOMIC DNA]</scope>
    <source>
        <strain evidence="2 3">MAH-24</strain>
    </source>
</reference>
<evidence type="ECO:0000313" key="2">
    <source>
        <dbReference type="EMBL" id="MDI3320010.1"/>
    </source>
</evidence>
<keyword evidence="1" id="KW-0472">Membrane</keyword>
<dbReference type="EMBL" id="JASBRG010000005">
    <property type="protein sequence ID" value="MDI3320010.1"/>
    <property type="molecule type" value="Genomic_DNA"/>
</dbReference>
<protein>
    <recommendedName>
        <fullName evidence="4">Gliding motility protein GldL</fullName>
    </recommendedName>
</protein>
<evidence type="ECO:0000313" key="3">
    <source>
        <dbReference type="Proteomes" id="UP001226434"/>
    </source>
</evidence>
<keyword evidence="1" id="KW-1133">Transmembrane helix</keyword>
<feature type="transmembrane region" description="Helical" evidence="1">
    <location>
        <begin position="20"/>
        <end position="37"/>
    </location>
</feature>
<evidence type="ECO:0008006" key="4">
    <source>
        <dbReference type="Google" id="ProtNLM"/>
    </source>
</evidence>
<organism evidence="2 3">
    <name type="scientific">Pinibacter soli</name>
    <dbReference type="NCBI Taxonomy" id="3044211"/>
    <lineage>
        <taxon>Bacteria</taxon>
        <taxon>Pseudomonadati</taxon>
        <taxon>Bacteroidota</taxon>
        <taxon>Chitinophagia</taxon>
        <taxon>Chitinophagales</taxon>
        <taxon>Chitinophagaceae</taxon>
        <taxon>Pinibacter</taxon>
    </lineage>
</organism>
<proteinExistence type="predicted"/>
<evidence type="ECO:0000256" key="1">
    <source>
        <dbReference type="SAM" id="Phobius"/>
    </source>
</evidence>